<accession>A0A2I8VQ96</accession>
<feature type="region of interest" description="Disordered" evidence="1">
    <location>
        <begin position="30"/>
        <end position="94"/>
    </location>
</feature>
<evidence type="ECO:0000313" key="3">
    <source>
        <dbReference type="Proteomes" id="UP000236584"/>
    </source>
</evidence>
<dbReference type="Gene3D" id="2.60.40.2130">
    <property type="entry name" value="F-spondin domain"/>
    <property type="match status" value="1"/>
</dbReference>
<dbReference type="PROSITE" id="PS51318">
    <property type="entry name" value="TAT"/>
    <property type="match status" value="1"/>
</dbReference>
<dbReference type="InterPro" id="IPR009465">
    <property type="entry name" value="Spondin_N"/>
</dbReference>
<dbReference type="EMBL" id="CP026309">
    <property type="protein sequence ID" value="AUV84066.1"/>
    <property type="molecule type" value="Genomic_DNA"/>
</dbReference>
<dbReference type="Proteomes" id="UP000236584">
    <property type="component" value="Chromosome"/>
</dbReference>
<keyword evidence="3" id="KW-1185">Reference proteome</keyword>
<dbReference type="InterPro" id="IPR006311">
    <property type="entry name" value="TAT_signal"/>
</dbReference>
<feature type="compositionally biased region" description="Acidic residues" evidence="1">
    <location>
        <begin position="66"/>
        <end position="94"/>
    </location>
</feature>
<reference evidence="2 3" key="1">
    <citation type="submission" date="2018-01" db="EMBL/GenBank/DDBJ databases">
        <title>Complete genome sequence of Salinigranum rubrum GX10T, an extremely halophilic archaeon isolated from a marine solar saltern.</title>
        <authorList>
            <person name="Han S."/>
        </authorList>
    </citation>
    <scope>NUCLEOTIDE SEQUENCE [LARGE SCALE GENOMIC DNA]</scope>
    <source>
        <strain evidence="2 3">GX10</strain>
    </source>
</reference>
<sequence length="315" mass="32669">MTDNPLDTTNRRRFLQLGGGVLAVGLAGCTGQGGSGAETDDAETTDGSMEGEMTDESMTDSAMTEEAMDDGMTDSEMTEGSMDDEMTDSEMTDESMDGSMAQRFRVRIENVSTGSTLQTMDGATAVPLSPGAYVVHAESGALFEEGEAANEGLERLAEDGTPGTLAASFEEREMGMVHGGAFDTPVGASSPGPLTPGDAYEFEFEGGADARLSFATMFVESNDLFFAPDPTGIALFSDGDPVSGDVTDRVALWDAGTEVNEEPGAGPHQAPRQSGPDTGEAENGTVRLVSDVDDGFAYPGVADVLSVTVTPARMG</sequence>
<protein>
    <recommendedName>
        <fullName evidence="4">Spondin domain-containing protein</fullName>
    </recommendedName>
</protein>
<dbReference type="KEGG" id="srub:C2R22_19230"/>
<organism evidence="2 3">
    <name type="scientific">Salinigranum rubrum</name>
    <dbReference type="NCBI Taxonomy" id="755307"/>
    <lineage>
        <taxon>Archaea</taxon>
        <taxon>Methanobacteriati</taxon>
        <taxon>Methanobacteriota</taxon>
        <taxon>Stenosarchaea group</taxon>
        <taxon>Halobacteria</taxon>
        <taxon>Halobacteriales</taxon>
        <taxon>Haloferacaceae</taxon>
        <taxon>Salinigranum</taxon>
    </lineage>
</organism>
<dbReference type="OrthoDB" id="201781at2157"/>
<evidence type="ECO:0000313" key="2">
    <source>
        <dbReference type="EMBL" id="AUV84066.1"/>
    </source>
</evidence>
<dbReference type="RefSeq" id="WP_103427755.1">
    <property type="nucleotide sequence ID" value="NZ_CP026309.1"/>
</dbReference>
<dbReference type="GeneID" id="35594272"/>
<proteinExistence type="predicted"/>
<name>A0A2I8VQ96_9EURY</name>
<dbReference type="AlphaFoldDB" id="A0A2I8VQ96"/>
<dbReference type="NCBIfam" id="NF038123">
    <property type="entry name" value="NF038123_dom"/>
    <property type="match status" value="1"/>
</dbReference>
<gene>
    <name evidence="2" type="ORF">C2R22_19230</name>
</gene>
<evidence type="ECO:0008006" key="4">
    <source>
        <dbReference type="Google" id="ProtNLM"/>
    </source>
</evidence>
<dbReference type="InterPro" id="IPR038678">
    <property type="entry name" value="Spondin_N_sf"/>
</dbReference>
<feature type="region of interest" description="Disordered" evidence="1">
    <location>
        <begin position="259"/>
        <end position="283"/>
    </location>
</feature>
<evidence type="ECO:0000256" key="1">
    <source>
        <dbReference type="SAM" id="MobiDB-lite"/>
    </source>
</evidence>